<name>A0A3M5P842_PSESS</name>
<evidence type="ECO:0000313" key="1">
    <source>
        <dbReference type="EMBL" id="RMT80337.1"/>
    </source>
</evidence>
<proteinExistence type="predicted"/>
<sequence length="44" mass="5318">MSEDFMNEWLKTLRSLVINRALFQLIKVHGMSNRFISYNTIWTL</sequence>
<accession>A0A3M5P842</accession>
<dbReference type="EMBL" id="RBTN01000057">
    <property type="protein sequence ID" value="RMT80337.1"/>
    <property type="molecule type" value="Genomic_DNA"/>
</dbReference>
<evidence type="ECO:0000313" key="2">
    <source>
        <dbReference type="Proteomes" id="UP000268636"/>
    </source>
</evidence>
<dbReference type="AlphaFoldDB" id="A0A3M5P842"/>
<gene>
    <name evidence="1" type="ORF">ALP42_200033</name>
</gene>
<organism evidence="1 2">
    <name type="scientific">Pseudomonas savastanoi pv. nerii</name>
    <dbReference type="NCBI Taxonomy" id="360921"/>
    <lineage>
        <taxon>Bacteria</taxon>
        <taxon>Pseudomonadati</taxon>
        <taxon>Pseudomonadota</taxon>
        <taxon>Gammaproteobacteria</taxon>
        <taxon>Pseudomonadales</taxon>
        <taxon>Pseudomonadaceae</taxon>
        <taxon>Pseudomonas</taxon>
    </lineage>
</organism>
<dbReference type="Proteomes" id="UP000268636">
    <property type="component" value="Unassembled WGS sequence"/>
</dbReference>
<reference evidence="1 2" key="1">
    <citation type="submission" date="2018-08" db="EMBL/GenBank/DDBJ databases">
        <title>Recombination of ecologically and evolutionarily significant loci maintains genetic cohesion in the Pseudomonas syringae species complex.</title>
        <authorList>
            <person name="Dillon M."/>
            <person name="Thakur S."/>
            <person name="Almeida R.N.D."/>
            <person name="Weir B.S."/>
            <person name="Guttman D.S."/>
        </authorList>
    </citation>
    <scope>NUCLEOTIDE SEQUENCE [LARGE SCALE GENOMIC DNA]</scope>
    <source>
        <strain evidence="1 2">ICMP 13786</strain>
    </source>
</reference>
<protein>
    <submittedName>
        <fullName evidence="1">Uncharacterized protein</fullName>
    </submittedName>
</protein>
<comment type="caution">
    <text evidence="1">The sequence shown here is derived from an EMBL/GenBank/DDBJ whole genome shotgun (WGS) entry which is preliminary data.</text>
</comment>